<dbReference type="GO" id="GO:0005737">
    <property type="term" value="C:cytoplasm"/>
    <property type="evidence" value="ECO:0007669"/>
    <property type="project" value="TreeGrafter"/>
</dbReference>
<reference evidence="4 5" key="1">
    <citation type="submission" date="2024-03" db="EMBL/GenBank/DDBJ databases">
        <title>The genome assembly and annotation of the cricket Gryllus longicercus Weissman &amp; Gray.</title>
        <authorList>
            <person name="Szrajer S."/>
            <person name="Gray D."/>
            <person name="Ylla G."/>
        </authorList>
    </citation>
    <scope>NUCLEOTIDE SEQUENCE [LARGE SCALE GENOMIC DNA]</scope>
    <source>
        <strain evidence="4">DAG 2021-001</strain>
        <tissue evidence="4">Whole body minus gut</tissue>
    </source>
</reference>
<comment type="caution">
    <text evidence="4">The sequence shown here is derived from an EMBL/GenBank/DDBJ whole genome shotgun (WGS) entry which is preliminary data.</text>
</comment>
<feature type="domain" description="SHSP" evidence="3">
    <location>
        <begin position="39"/>
        <end position="152"/>
    </location>
</feature>
<protein>
    <recommendedName>
        <fullName evidence="3">SHSP domain-containing protein</fullName>
    </recommendedName>
</protein>
<evidence type="ECO:0000313" key="4">
    <source>
        <dbReference type="EMBL" id="KAK7866424.1"/>
    </source>
</evidence>
<dbReference type="AlphaFoldDB" id="A0AAN9VYD5"/>
<dbReference type="GO" id="GO:0051082">
    <property type="term" value="F:unfolded protein binding"/>
    <property type="evidence" value="ECO:0007669"/>
    <property type="project" value="TreeGrafter"/>
</dbReference>
<dbReference type="PROSITE" id="PS01031">
    <property type="entry name" value="SHSP"/>
    <property type="match status" value="1"/>
</dbReference>
<evidence type="ECO:0000313" key="5">
    <source>
        <dbReference type="Proteomes" id="UP001378592"/>
    </source>
</evidence>
<dbReference type="Pfam" id="PF00011">
    <property type="entry name" value="HSP20"/>
    <property type="match status" value="1"/>
</dbReference>
<dbReference type="GO" id="GO:0009408">
    <property type="term" value="P:response to heat"/>
    <property type="evidence" value="ECO:0007669"/>
    <property type="project" value="TreeGrafter"/>
</dbReference>
<dbReference type="Proteomes" id="UP001378592">
    <property type="component" value="Unassembled WGS sequence"/>
</dbReference>
<comment type="similarity">
    <text evidence="1 2">Belongs to the small heat shock protein (HSP20) family.</text>
</comment>
<keyword evidence="5" id="KW-1185">Reference proteome</keyword>
<dbReference type="SUPFAM" id="SSF49764">
    <property type="entry name" value="HSP20-like chaperones"/>
    <property type="match status" value="1"/>
</dbReference>
<dbReference type="InterPro" id="IPR008978">
    <property type="entry name" value="HSP20-like_chaperone"/>
</dbReference>
<accession>A0AAN9VYD5</accession>
<dbReference type="PANTHER" id="PTHR45640">
    <property type="entry name" value="HEAT SHOCK PROTEIN HSP-12.2-RELATED"/>
    <property type="match status" value="1"/>
</dbReference>
<organism evidence="4 5">
    <name type="scientific">Gryllus longicercus</name>
    <dbReference type="NCBI Taxonomy" id="2509291"/>
    <lineage>
        <taxon>Eukaryota</taxon>
        <taxon>Metazoa</taxon>
        <taxon>Ecdysozoa</taxon>
        <taxon>Arthropoda</taxon>
        <taxon>Hexapoda</taxon>
        <taxon>Insecta</taxon>
        <taxon>Pterygota</taxon>
        <taxon>Neoptera</taxon>
        <taxon>Polyneoptera</taxon>
        <taxon>Orthoptera</taxon>
        <taxon>Ensifera</taxon>
        <taxon>Gryllidea</taxon>
        <taxon>Grylloidea</taxon>
        <taxon>Gryllidae</taxon>
        <taxon>Gryllinae</taxon>
        <taxon>Gryllus</taxon>
    </lineage>
</organism>
<dbReference type="PRINTS" id="PR00299">
    <property type="entry name" value="ACRYSTALLIN"/>
</dbReference>
<gene>
    <name evidence="4" type="ORF">R5R35_008951</name>
</gene>
<dbReference type="GO" id="GO:0042026">
    <property type="term" value="P:protein refolding"/>
    <property type="evidence" value="ECO:0007669"/>
    <property type="project" value="TreeGrafter"/>
</dbReference>
<evidence type="ECO:0000256" key="1">
    <source>
        <dbReference type="PROSITE-ProRule" id="PRU00285"/>
    </source>
</evidence>
<dbReference type="Gene3D" id="2.60.40.790">
    <property type="match status" value="1"/>
</dbReference>
<dbReference type="InterPro" id="IPR001436">
    <property type="entry name" value="Alpha-crystallin/sHSP_animal"/>
</dbReference>
<name>A0AAN9VYD5_9ORTH</name>
<proteinExistence type="inferred from homology"/>
<dbReference type="EMBL" id="JAZDUA010000147">
    <property type="protein sequence ID" value="KAK7866424.1"/>
    <property type="molecule type" value="Genomic_DNA"/>
</dbReference>
<dbReference type="PANTHER" id="PTHR45640:SF26">
    <property type="entry name" value="RE23625P"/>
    <property type="match status" value="1"/>
</dbReference>
<evidence type="ECO:0000256" key="2">
    <source>
        <dbReference type="RuleBase" id="RU003616"/>
    </source>
</evidence>
<dbReference type="CDD" id="cd06526">
    <property type="entry name" value="metazoan_ACD"/>
    <property type="match status" value="1"/>
</dbReference>
<dbReference type="GO" id="GO:0005634">
    <property type="term" value="C:nucleus"/>
    <property type="evidence" value="ECO:0007669"/>
    <property type="project" value="TreeGrafter"/>
</dbReference>
<evidence type="ECO:0000259" key="3">
    <source>
        <dbReference type="PROSITE" id="PS01031"/>
    </source>
</evidence>
<dbReference type="InterPro" id="IPR002068">
    <property type="entry name" value="A-crystallin/Hsp20_dom"/>
</dbReference>
<sequence length="159" mass="18045">MALLPFIVNEILDPLNTPQRPAVRYCPYLLKRSNSNSVQNGLNSQNEVLSIHNTKDGFKANLDVQQFQPEELSVRMVDDYVVVEGKHEERKDAHGFVSRQFQRRYKLPKDVDPDTVTSALSTDGVLTIFGPKKQPVPLADVNERIVPVIQTREPAIKKH</sequence>